<reference evidence="18" key="1">
    <citation type="submission" date="2024-07" db="EMBL/GenBank/DDBJ databases">
        <title>Two chromosome-level genome assemblies of Korean endemic species Abeliophyllum distichum and Forsythia ovata (Oleaceae).</title>
        <authorList>
            <person name="Mun J.H."/>
        </authorList>
    </citation>
    <scope>NUCLEOTIDE SEQUENCE</scope>
    <source>
        <strain evidence="18">KNKB198505000391</strain>
        <tissue evidence="18">Leaf</tissue>
    </source>
</reference>
<feature type="domain" description="ZZ-type" evidence="13">
    <location>
        <begin position="312"/>
        <end position="366"/>
    </location>
</feature>
<evidence type="ECO:0000313" key="19">
    <source>
        <dbReference type="Proteomes" id="UP001604336"/>
    </source>
</evidence>
<dbReference type="GO" id="GO:0005634">
    <property type="term" value="C:nucleus"/>
    <property type="evidence" value="ECO:0007669"/>
    <property type="project" value="UniProtKB-SubCell"/>
</dbReference>
<proteinExistence type="predicted"/>
<evidence type="ECO:0000313" key="18">
    <source>
        <dbReference type="EMBL" id="KAL2460146.1"/>
    </source>
</evidence>
<dbReference type="PROSITE" id="PS51293">
    <property type="entry name" value="SANT"/>
    <property type="match status" value="1"/>
</dbReference>
<evidence type="ECO:0000259" key="16">
    <source>
        <dbReference type="PROSITE" id="PS51294"/>
    </source>
</evidence>
<dbReference type="PROSITE" id="PS50090">
    <property type="entry name" value="MYB_LIKE"/>
    <property type="match status" value="1"/>
</dbReference>
<evidence type="ECO:0000256" key="11">
    <source>
        <dbReference type="SAM" id="MobiDB-lite"/>
    </source>
</evidence>
<organism evidence="18 19">
    <name type="scientific">Abeliophyllum distichum</name>
    <dbReference type="NCBI Taxonomy" id="126358"/>
    <lineage>
        <taxon>Eukaryota</taxon>
        <taxon>Viridiplantae</taxon>
        <taxon>Streptophyta</taxon>
        <taxon>Embryophyta</taxon>
        <taxon>Tracheophyta</taxon>
        <taxon>Spermatophyta</taxon>
        <taxon>Magnoliopsida</taxon>
        <taxon>eudicotyledons</taxon>
        <taxon>Gunneridae</taxon>
        <taxon>Pentapetalae</taxon>
        <taxon>asterids</taxon>
        <taxon>lamiids</taxon>
        <taxon>Lamiales</taxon>
        <taxon>Oleaceae</taxon>
        <taxon>Forsythieae</taxon>
        <taxon>Abeliophyllum</taxon>
    </lineage>
</organism>
<feature type="region of interest" description="Disordered" evidence="11">
    <location>
        <begin position="932"/>
        <end position="964"/>
    </location>
</feature>
<dbReference type="Proteomes" id="UP001604336">
    <property type="component" value="Unassembled WGS sequence"/>
</dbReference>
<feature type="compositionally biased region" description="Basic and acidic residues" evidence="11">
    <location>
        <begin position="731"/>
        <end position="747"/>
    </location>
</feature>
<feature type="compositionally biased region" description="Basic residues" evidence="11">
    <location>
        <begin position="34"/>
        <end position="45"/>
    </location>
</feature>
<evidence type="ECO:0000259" key="14">
    <source>
        <dbReference type="PROSITE" id="PS50934"/>
    </source>
</evidence>
<dbReference type="PANTHER" id="PTHR12802:SF41">
    <property type="entry name" value="BRAHMA ASSOCIATED PROTEIN 155 KDA"/>
    <property type="match status" value="1"/>
</dbReference>
<dbReference type="SMART" id="SM00717">
    <property type="entry name" value="SANT"/>
    <property type="match status" value="1"/>
</dbReference>
<dbReference type="EMBL" id="JBFOLK010000014">
    <property type="protein sequence ID" value="KAL2460146.1"/>
    <property type="molecule type" value="Genomic_DNA"/>
</dbReference>
<keyword evidence="9" id="KW-0539">Nucleus</keyword>
<dbReference type="InterPro" id="IPR036388">
    <property type="entry name" value="WH-like_DNA-bd_sf"/>
</dbReference>
<evidence type="ECO:0000256" key="2">
    <source>
        <dbReference type="ARBA" id="ARBA00022473"/>
    </source>
</evidence>
<dbReference type="Gene3D" id="1.10.10.60">
    <property type="entry name" value="Homeodomain-like"/>
    <property type="match status" value="1"/>
</dbReference>
<keyword evidence="2" id="KW-0217">Developmental protein</keyword>
<dbReference type="SMART" id="SM00291">
    <property type="entry name" value="ZnF_ZZ"/>
    <property type="match status" value="1"/>
</dbReference>
<evidence type="ECO:0000256" key="5">
    <source>
        <dbReference type="ARBA" id="ARBA00022833"/>
    </source>
</evidence>
<evidence type="ECO:0000256" key="10">
    <source>
        <dbReference type="PROSITE-ProRule" id="PRU00228"/>
    </source>
</evidence>
<dbReference type="InterPro" id="IPR041984">
    <property type="entry name" value="Rsc8/Ssr1/Ssr2_ZZ"/>
</dbReference>
<dbReference type="CDD" id="cd00167">
    <property type="entry name" value="SANT"/>
    <property type="match status" value="1"/>
</dbReference>
<evidence type="ECO:0000256" key="9">
    <source>
        <dbReference type="ARBA" id="ARBA00023242"/>
    </source>
</evidence>
<evidence type="ECO:0000256" key="7">
    <source>
        <dbReference type="ARBA" id="ARBA00023125"/>
    </source>
</evidence>
<dbReference type="InterPro" id="IPR017930">
    <property type="entry name" value="Myb_dom"/>
</dbReference>
<comment type="caution">
    <text evidence="18">The sequence shown here is derived from an EMBL/GenBank/DDBJ whole genome shotgun (WGS) entry which is preliminary data.</text>
</comment>
<feature type="region of interest" description="Disordered" evidence="11">
    <location>
        <begin position="1"/>
        <end position="68"/>
    </location>
</feature>
<comment type="subcellular location">
    <subcellularLocation>
        <location evidence="1">Nucleus</location>
    </subcellularLocation>
</comment>
<dbReference type="PANTHER" id="PTHR12802">
    <property type="entry name" value="SWI/SNF COMPLEX-RELATED"/>
    <property type="match status" value="1"/>
</dbReference>
<evidence type="ECO:0000256" key="1">
    <source>
        <dbReference type="ARBA" id="ARBA00004123"/>
    </source>
</evidence>
<dbReference type="InterPro" id="IPR009057">
    <property type="entry name" value="Homeodomain-like_sf"/>
</dbReference>
<sequence>MEEKRRDSIGTPPPDATVTQSKPPEAPPSEQPIPRRRGGGHKRKSASINIGGGSTTQAISSKRQAREKPAPVPFPLIHHNGPFTRARVQPNNNGLSAVEPTERIGVDMSVKTEESSEVNENWEALEAKIEAEYKAIRSRDANVHVVPIHAGWFSWTKIHALEERMLPSFFNGKSERRSPEIYMELRNSIIKEFHSNPNAQIELKDLAELTVGELDARQEVMEFLDYWGLINYHPFSHNGSDTVGPDSDAIASANPNEPGKTDSLVEKLFRFETEQSRTPVVPRINLATPAMSSGLFPESVVADELAKSEGPEVEYHCNSCSADCSRRRYHCQKQADFDLCADCFNNGKFGSDMSPSDFILMEPAEAGGASGGKWTDQETLLLLEAIEIFRDNWSEIAEHVATKTKAQCILHFVQMPIEDEFFNHDDETDATPKENGCPVSSNTDTSASKIDQNEDSAPKDVTEKTGSPGDANDDQASCRPMEISKPDEEDNKSDVNPEDGESCALKALREAFEVVGSHPSPIERLSFAEAGNPVMTIAAFLARLVEPNIAAASVRSSLKSLSGNSSSEQLAARHCFCLEDPPDNNKNSVDSEGAAAETIGLEGQKDEDLHAEMQKVEKSDPVVGEISSQNDENENENKGPATEELKLVESPSNEHADKSSDTGKEPEGMVNQEEAQTAPVGESSIPDLPDEPSQKNAEESAISTSKVELPPNAAKESGNGASTGDTSQSKDPPKDGDKLSNSGKEETEQLVAPNLMTEKEENTGVEEANECGNDKREPSVKEAKACDNKNKENSVIEDDLPIDKLKRAAVTALSAAAVKAKLLVDEEEDHIRELAAFLIEKQLHKLETKLAFFGDVENVAMRVKEQLDRSKQRLLHERAQIIATRLGISASSARPMSQSLPANRVGMTVPNPVSRNFMGMSSLRPPISRPMMTSNPTSSSFTPTAMAGSSVQINPDKLSSVGMK</sequence>
<feature type="domain" description="Myb-like" evidence="12">
    <location>
        <begin position="372"/>
        <end position="416"/>
    </location>
</feature>
<feature type="region of interest" description="Disordered" evidence="11">
    <location>
        <begin position="614"/>
        <end position="776"/>
    </location>
</feature>
<dbReference type="Pfam" id="PF00569">
    <property type="entry name" value="ZZ"/>
    <property type="match status" value="1"/>
</dbReference>
<keyword evidence="7" id="KW-0238">DNA-binding</keyword>
<dbReference type="EMBL" id="JBFOLK010000762">
    <property type="protein sequence ID" value="KAL2453276.1"/>
    <property type="molecule type" value="Genomic_DNA"/>
</dbReference>
<gene>
    <name evidence="18" type="ORF">Adt_43566</name>
    <name evidence="17" type="ORF">Adt_49223</name>
</gene>
<keyword evidence="19" id="KW-1185">Reference proteome</keyword>
<reference evidence="19" key="2">
    <citation type="submission" date="2024-07" db="EMBL/GenBank/DDBJ databases">
        <title>Two chromosome-level genome assemblies of Korean endemic species Abeliophyllum distichum and Forsythia ovata (Oleaceae).</title>
        <authorList>
            <person name="Jang H."/>
        </authorList>
    </citation>
    <scope>NUCLEOTIDE SEQUENCE [LARGE SCALE GENOMIC DNA]</scope>
</reference>
<dbReference type="Pfam" id="PF16495">
    <property type="entry name" value="SWIRM-assoc_1"/>
    <property type="match status" value="1"/>
</dbReference>
<evidence type="ECO:0000259" key="15">
    <source>
        <dbReference type="PROSITE" id="PS51293"/>
    </source>
</evidence>
<name>A0ABD1P8F8_9LAMI</name>
<evidence type="ECO:0000259" key="13">
    <source>
        <dbReference type="PROSITE" id="PS50135"/>
    </source>
</evidence>
<protein>
    <submittedName>
        <fullName evidence="18">SWI/SNF complex subunit SWI3D</fullName>
    </submittedName>
</protein>
<dbReference type="Pfam" id="PF00249">
    <property type="entry name" value="Myb_DNA-binding"/>
    <property type="match status" value="1"/>
</dbReference>
<dbReference type="CDD" id="cd02336">
    <property type="entry name" value="ZZ_RSC8"/>
    <property type="match status" value="1"/>
</dbReference>
<feature type="region of interest" description="Disordered" evidence="11">
    <location>
        <begin position="424"/>
        <end position="499"/>
    </location>
</feature>
<dbReference type="AlphaFoldDB" id="A0ABD1P8F8"/>
<feature type="compositionally biased region" description="Polar residues" evidence="11">
    <location>
        <begin position="719"/>
        <end position="730"/>
    </location>
</feature>
<evidence type="ECO:0000313" key="17">
    <source>
        <dbReference type="EMBL" id="KAL2453276.1"/>
    </source>
</evidence>
<dbReference type="InterPro" id="IPR000433">
    <property type="entry name" value="Znf_ZZ"/>
</dbReference>
<dbReference type="InterPro" id="IPR001005">
    <property type="entry name" value="SANT/Myb"/>
</dbReference>
<dbReference type="SUPFAM" id="SSF46689">
    <property type="entry name" value="Homeodomain-like"/>
    <property type="match status" value="2"/>
</dbReference>
<evidence type="ECO:0000256" key="6">
    <source>
        <dbReference type="ARBA" id="ARBA00023015"/>
    </source>
</evidence>
<accession>A0ABD1P8F8</accession>
<dbReference type="SUPFAM" id="SSF57850">
    <property type="entry name" value="RING/U-box"/>
    <property type="match status" value="1"/>
</dbReference>
<keyword evidence="4 10" id="KW-0863">Zinc-finger</keyword>
<evidence type="ECO:0000256" key="4">
    <source>
        <dbReference type="ARBA" id="ARBA00022771"/>
    </source>
</evidence>
<feature type="domain" description="HTH myb-type" evidence="16">
    <location>
        <begin position="372"/>
        <end position="408"/>
    </location>
</feature>
<dbReference type="Gene3D" id="3.30.60.90">
    <property type="match status" value="1"/>
</dbReference>
<dbReference type="Pfam" id="PF04433">
    <property type="entry name" value="SWIRM"/>
    <property type="match status" value="1"/>
</dbReference>
<feature type="compositionally biased region" description="Low complexity" evidence="11">
    <location>
        <begin position="932"/>
        <end position="944"/>
    </location>
</feature>
<feature type="compositionally biased region" description="Basic and acidic residues" evidence="11">
    <location>
        <begin position="635"/>
        <end position="667"/>
    </location>
</feature>
<feature type="domain" description="SWIRM" evidence="14">
    <location>
        <begin position="144"/>
        <end position="241"/>
    </location>
</feature>
<dbReference type="PROSITE" id="PS50135">
    <property type="entry name" value="ZF_ZZ_2"/>
    <property type="match status" value="1"/>
</dbReference>
<dbReference type="PROSITE" id="PS50934">
    <property type="entry name" value="SWIRM"/>
    <property type="match status" value="1"/>
</dbReference>
<keyword evidence="5" id="KW-0862">Zinc</keyword>
<dbReference type="GO" id="GO:0003677">
    <property type="term" value="F:DNA binding"/>
    <property type="evidence" value="ECO:0007669"/>
    <property type="project" value="UniProtKB-KW"/>
</dbReference>
<dbReference type="FunFam" id="1.10.10.60:FF:000014">
    <property type="entry name" value="SWI/SNF complex subunit SMARCC2 isoform C"/>
    <property type="match status" value="1"/>
</dbReference>
<keyword evidence="6" id="KW-0805">Transcription regulation</keyword>
<dbReference type="InterPro" id="IPR043145">
    <property type="entry name" value="Znf_ZZ_sf"/>
</dbReference>
<dbReference type="InterPro" id="IPR007526">
    <property type="entry name" value="SWIRM"/>
</dbReference>
<dbReference type="Gene3D" id="1.10.10.10">
    <property type="entry name" value="Winged helix-like DNA-binding domain superfamily/Winged helix DNA-binding domain"/>
    <property type="match status" value="1"/>
</dbReference>
<feature type="domain" description="SANT" evidence="15">
    <location>
        <begin position="369"/>
        <end position="420"/>
    </location>
</feature>
<evidence type="ECO:0000256" key="3">
    <source>
        <dbReference type="ARBA" id="ARBA00022723"/>
    </source>
</evidence>
<dbReference type="InterPro" id="IPR032451">
    <property type="entry name" value="SMARCC_C"/>
</dbReference>
<keyword evidence="8" id="KW-0804">Transcription</keyword>
<keyword evidence="3" id="KW-0479">Metal-binding</keyword>
<feature type="compositionally biased region" description="Acidic residues" evidence="11">
    <location>
        <begin position="487"/>
        <end position="499"/>
    </location>
</feature>
<feature type="compositionally biased region" description="Polar residues" evidence="11">
    <location>
        <begin position="438"/>
        <end position="450"/>
    </location>
</feature>
<dbReference type="InterPro" id="IPR017884">
    <property type="entry name" value="SANT_dom"/>
</dbReference>
<dbReference type="PROSITE" id="PS01357">
    <property type="entry name" value="ZF_ZZ_1"/>
    <property type="match status" value="1"/>
</dbReference>
<dbReference type="PROSITE" id="PS51294">
    <property type="entry name" value="HTH_MYB"/>
    <property type="match status" value="1"/>
</dbReference>
<evidence type="ECO:0000259" key="12">
    <source>
        <dbReference type="PROSITE" id="PS50090"/>
    </source>
</evidence>
<dbReference type="GO" id="GO:0008270">
    <property type="term" value="F:zinc ion binding"/>
    <property type="evidence" value="ECO:0007669"/>
    <property type="project" value="UniProtKB-KW"/>
</dbReference>
<evidence type="ECO:0000256" key="8">
    <source>
        <dbReference type="ARBA" id="ARBA00023163"/>
    </source>
</evidence>